<evidence type="ECO:0000313" key="11">
    <source>
        <dbReference type="EMBL" id="KAF9510620.1"/>
    </source>
</evidence>
<dbReference type="OrthoDB" id="332281at2759"/>
<dbReference type="Proteomes" id="UP000886523">
    <property type="component" value="Unassembled WGS sequence"/>
</dbReference>
<keyword evidence="12" id="KW-1185">Reference proteome</keyword>
<dbReference type="GO" id="GO:0015031">
    <property type="term" value="P:protein transport"/>
    <property type="evidence" value="ECO:0007669"/>
    <property type="project" value="UniProtKB-KW"/>
</dbReference>
<evidence type="ECO:0000259" key="9">
    <source>
        <dbReference type="Pfam" id="PF06148"/>
    </source>
</evidence>
<dbReference type="PANTHER" id="PTHR12961">
    <property type="entry name" value="CONSERVED OLIGOMERIC GOLGI COMPLEX COMPONENT 2"/>
    <property type="match status" value="1"/>
</dbReference>
<reference evidence="11" key="1">
    <citation type="journal article" date="2020" name="Nat. Commun.">
        <title>Large-scale genome sequencing of mycorrhizal fungi provides insights into the early evolution of symbiotic traits.</title>
        <authorList>
            <person name="Miyauchi S."/>
            <person name="Kiss E."/>
            <person name="Kuo A."/>
            <person name="Drula E."/>
            <person name="Kohler A."/>
            <person name="Sanchez-Garcia M."/>
            <person name="Morin E."/>
            <person name="Andreopoulos B."/>
            <person name="Barry K.W."/>
            <person name="Bonito G."/>
            <person name="Buee M."/>
            <person name="Carver A."/>
            <person name="Chen C."/>
            <person name="Cichocki N."/>
            <person name="Clum A."/>
            <person name="Culley D."/>
            <person name="Crous P.W."/>
            <person name="Fauchery L."/>
            <person name="Girlanda M."/>
            <person name="Hayes R.D."/>
            <person name="Keri Z."/>
            <person name="LaButti K."/>
            <person name="Lipzen A."/>
            <person name="Lombard V."/>
            <person name="Magnuson J."/>
            <person name="Maillard F."/>
            <person name="Murat C."/>
            <person name="Nolan M."/>
            <person name="Ohm R.A."/>
            <person name="Pangilinan J."/>
            <person name="Pereira M.F."/>
            <person name="Perotto S."/>
            <person name="Peter M."/>
            <person name="Pfister S."/>
            <person name="Riley R."/>
            <person name="Sitrit Y."/>
            <person name="Stielow J.B."/>
            <person name="Szollosi G."/>
            <person name="Zifcakova L."/>
            <person name="Stursova M."/>
            <person name="Spatafora J.W."/>
            <person name="Tedersoo L."/>
            <person name="Vaario L.M."/>
            <person name="Yamada A."/>
            <person name="Yan M."/>
            <person name="Wang P."/>
            <person name="Xu J."/>
            <person name="Bruns T."/>
            <person name="Baldrian P."/>
            <person name="Vilgalys R."/>
            <person name="Dunand C."/>
            <person name="Henrissat B."/>
            <person name="Grigoriev I.V."/>
            <person name="Hibbett D."/>
            <person name="Nagy L.G."/>
            <person name="Martin F.M."/>
        </authorList>
    </citation>
    <scope>NUCLEOTIDE SEQUENCE</scope>
    <source>
        <strain evidence="11">UP504</strain>
    </source>
</reference>
<evidence type="ECO:0000256" key="8">
    <source>
        <dbReference type="ARBA" id="ARBA00031344"/>
    </source>
</evidence>
<keyword evidence="5" id="KW-0653">Protein transport</keyword>
<dbReference type="GO" id="GO:0017119">
    <property type="term" value="C:Golgi transport complex"/>
    <property type="evidence" value="ECO:0007669"/>
    <property type="project" value="TreeGrafter"/>
</dbReference>
<dbReference type="PANTHER" id="PTHR12961:SF0">
    <property type="entry name" value="CONSERVED OLIGOMERIC GOLGI COMPLEX SUBUNIT 2"/>
    <property type="match status" value="1"/>
</dbReference>
<evidence type="ECO:0000256" key="7">
    <source>
        <dbReference type="ARBA" id="ARBA00023136"/>
    </source>
</evidence>
<dbReference type="EMBL" id="MU129013">
    <property type="protein sequence ID" value="KAF9510620.1"/>
    <property type="molecule type" value="Genomic_DNA"/>
</dbReference>
<dbReference type="InterPro" id="IPR024603">
    <property type="entry name" value="COG_complex_COG2_C"/>
</dbReference>
<dbReference type="Pfam" id="PF12022">
    <property type="entry name" value="COG2_C"/>
    <property type="match status" value="1"/>
</dbReference>
<comment type="caution">
    <text evidence="11">The sequence shown here is derived from an EMBL/GenBank/DDBJ whole genome shotgun (WGS) entry which is preliminary data.</text>
</comment>
<keyword evidence="7" id="KW-0472">Membrane</keyword>
<evidence type="ECO:0000256" key="5">
    <source>
        <dbReference type="ARBA" id="ARBA00022927"/>
    </source>
</evidence>
<accession>A0A9P6ARH3</accession>
<evidence type="ECO:0000256" key="4">
    <source>
        <dbReference type="ARBA" id="ARBA00022448"/>
    </source>
</evidence>
<evidence type="ECO:0000256" key="2">
    <source>
        <dbReference type="ARBA" id="ARBA00007603"/>
    </source>
</evidence>
<keyword evidence="4" id="KW-0813">Transport</keyword>
<dbReference type="Pfam" id="PF06148">
    <property type="entry name" value="COG2_N"/>
    <property type="match status" value="1"/>
</dbReference>
<organism evidence="11 12">
    <name type="scientific">Hydnum rufescens UP504</name>
    <dbReference type="NCBI Taxonomy" id="1448309"/>
    <lineage>
        <taxon>Eukaryota</taxon>
        <taxon>Fungi</taxon>
        <taxon>Dikarya</taxon>
        <taxon>Basidiomycota</taxon>
        <taxon>Agaricomycotina</taxon>
        <taxon>Agaricomycetes</taxon>
        <taxon>Cantharellales</taxon>
        <taxon>Hydnaceae</taxon>
        <taxon>Hydnum</taxon>
    </lineage>
</organism>
<feature type="domain" description="COG complex component COG2 C-terminal" evidence="10">
    <location>
        <begin position="560"/>
        <end position="860"/>
    </location>
</feature>
<gene>
    <name evidence="11" type="ORF">BS47DRAFT_1373283</name>
</gene>
<proteinExistence type="inferred from homology"/>
<dbReference type="GO" id="GO:0000139">
    <property type="term" value="C:Golgi membrane"/>
    <property type="evidence" value="ECO:0007669"/>
    <property type="project" value="UniProtKB-SubCell"/>
</dbReference>
<dbReference type="InterPro" id="IPR009316">
    <property type="entry name" value="COG2"/>
</dbReference>
<protein>
    <recommendedName>
        <fullName evidence="3">Conserved oligomeric Golgi complex subunit 2</fullName>
    </recommendedName>
    <alternativeName>
        <fullName evidence="8">Component of oligomeric Golgi complex 2</fullName>
    </alternativeName>
</protein>
<evidence type="ECO:0000256" key="6">
    <source>
        <dbReference type="ARBA" id="ARBA00023034"/>
    </source>
</evidence>
<sequence>MNATSGQGPDPYQLDRLADDLAFREATRGHQGNGSIPSGRHELPVLVPLSHDHPLLSSSVPFNVDAFLLSRPNTLLSDLRTELRQYLANLKEELVQLINDDYAAFISLRAELRGEGPRLERLQSPLALVKGEINVCKIPLRVINSYLFEIQQTVQRKLNEPFGSAQGLLHLLLKISDLVGRLESMLLIASPEDSTTNAVNYAGMGLRDINGVVDHSIPRVNGADEEMDEHRSPVGRAKHLARIAAEYNQLLYHTEKARKEQCEFVNQLQKRMDRIESTLSRDLDLVFSAAMMSLTSSASDLSTAARSRNTVELAECLKIYDTLRKWDSAEDVIRQDLVQPFVKKTIHSGALSAPLSPILPRTPILNSPPRQNGHFLTPTTPYTPYTVSDTYFSHSLHPPSLQNHNGRDLEDERRQIALLETNTDDPLVQLFNNILSFIQRDCRHLVDFAERVNSARSYKRYKGRIANSSSRMGEDVAEKVGNDDGNDDGFDIIGRVLWAEIARAIMDELGSTIFAAGRPDEFQKNYTIVHDFLIALEHIAPTASAVASMRSHRIYKSFERRWQLPVYFQLRWKDIVGKLEDSLSHPPSDSSSEGASGFTTSQGQTVFAAISMCWSSGVFIPELGHRFWRLTLQILSRYQTWLDASLPARKRFHLRAFAHAIADIRTLESKMHYLYSNQISVLLPSSGPFLNVSLELIMPKPADILRDTLDRFTTLVPPLCTQIIAILITRCSEPLQLVRSIPSQYRAMSSRNLDLPTEPSYFVPNILRPLREFLLDVDGEGFPLKKDFGSLLAEEVFKALVFKYTSYLAGMKKTEDSIRRYKKGKRSTFMLFGSSSNASGQNDQEGRDEARIRMQMVLDVEMLGKDASAMEGLINVQESKEFRELVSLAAQNESTASHRRSPPTFHYVHRVYLLDLNGELVWNGHKRDNKRVLAIDE</sequence>
<dbReference type="GO" id="GO:0006891">
    <property type="term" value="P:intra-Golgi vesicle-mediated transport"/>
    <property type="evidence" value="ECO:0007669"/>
    <property type="project" value="TreeGrafter"/>
</dbReference>
<comment type="subcellular location">
    <subcellularLocation>
        <location evidence="1">Golgi apparatus membrane</location>
        <topology evidence="1">Peripheral membrane protein</topology>
    </subcellularLocation>
</comment>
<evidence type="ECO:0000313" key="12">
    <source>
        <dbReference type="Proteomes" id="UP000886523"/>
    </source>
</evidence>
<name>A0A9P6ARH3_9AGAM</name>
<evidence type="ECO:0000259" key="10">
    <source>
        <dbReference type="Pfam" id="PF12022"/>
    </source>
</evidence>
<keyword evidence="6" id="KW-0333">Golgi apparatus</keyword>
<evidence type="ECO:0000256" key="3">
    <source>
        <dbReference type="ARBA" id="ARBA00020977"/>
    </source>
</evidence>
<comment type="similarity">
    <text evidence="2">Belongs to the COG2 family.</text>
</comment>
<dbReference type="GO" id="GO:0007030">
    <property type="term" value="P:Golgi organization"/>
    <property type="evidence" value="ECO:0007669"/>
    <property type="project" value="InterPro"/>
</dbReference>
<dbReference type="AlphaFoldDB" id="A0A9P6ARH3"/>
<dbReference type="InterPro" id="IPR024602">
    <property type="entry name" value="COG_su2_N"/>
</dbReference>
<feature type="domain" description="Conserved oligomeric Golgi complex subunit 2 N-terminal" evidence="9">
    <location>
        <begin position="62"/>
        <end position="122"/>
    </location>
</feature>
<evidence type="ECO:0000256" key="1">
    <source>
        <dbReference type="ARBA" id="ARBA00004395"/>
    </source>
</evidence>